<dbReference type="Gene3D" id="3.90.226.10">
    <property type="entry name" value="2-enoyl-CoA Hydratase, Chain A, domain 1"/>
    <property type="match status" value="1"/>
</dbReference>
<dbReference type="Pfam" id="PF03572">
    <property type="entry name" value="Peptidase_S41"/>
    <property type="match status" value="1"/>
</dbReference>
<keyword evidence="1" id="KW-1133">Transmembrane helix</keyword>
<proteinExistence type="predicted"/>
<feature type="domain" description="Tail specific protease" evidence="2">
    <location>
        <begin position="87"/>
        <end position="303"/>
    </location>
</feature>
<dbReference type="Proteomes" id="UP001205609">
    <property type="component" value="Unassembled WGS sequence"/>
</dbReference>
<evidence type="ECO:0000259" key="2">
    <source>
        <dbReference type="SMART" id="SM00245"/>
    </source>
</evidence>
<evidence type="ECO:0000313" key="3">
    <source>
        <dbReference type="EMBL" id="MCS4485725.1"/>
    </source>
</evidence>
<dbReference type="RefSeq" id="WP_259198328.1">
    <property type="nucleotide sequence ID" value="NZ_JANUXY010000002.1"/>
</dbReference>
<dbReference type="SUPFAM" id="SSF52096">
    <property type="entry name" value="ClpP/crotonase"/>
    <property type="match status" value="1"/>
</dbReference>
<keyword evidence="1" id="KW-0812">Transmembrane</keyword>
<keyword evidence="1" id="KW-0472">Membrane</keyword>
<dbReference type="InterPro" id="IPR029045">
    <property type="entry name" value="ClpP/crotonase-like_dom_sf"/>
</dbReference>
<comment type="caution">
    <text evidence="3">The sequence shown here is derived from an EMBL/GenBank/DDBJ whole genome shotgun (WGS) entry which is preliminary data.</text>
</comment>
<name>A0ABT2EZT5_9STAP</name>
<gene>
    <name evidence="3" type="ORF">NXS11_02320</name>
</gene>
<sequence>MKKIIYWIVGVVAVLVVTLFFLLKTYGPYYNLYVMKPSTQEYVKIALIQMENLGLYAKGDKWERAKTEAYKATTDAKTYDETHDALEKALKVAGGKHSFLQTPSEQSNVEKNVAYPTSKMYGQTLVLNLPGFIGSEKEAKRYAMKLNDALENHDYTHVVVNLQDNDGGDMGPMIAGLSKIIPDGTLMSWIDRDGNHFDATLKDGKVTGGGTSVQIKAGKKDLSTPVDVLISHKTASSGEITALAFKGRPHTQYIGEDSATYTTANTTITLFDKTDMNITNYKIKDRTGVYYENDPVHPDIESKHALETALQ</sequence>
<organism evidence="3 4">
    <name type="scientific">Staphylococcus americanisciuri</name>
    <dbReference type="NCBI Taxonomy" id="2973940"/>
    <lineage>
        <taxon>Bacteria</taxon>
        <taxon>Bacillati</taxon>
        <taxon>Bacillota</taxon>
        <taxon>Bacilli</taxon>
        <taxon>Bacillales</taxon>
        <taxon>Staphylococcaceae</taxon>
        <taxon>Staphylococcus</taxon>
    </lineage>
</organism>
<feature type="transmembrane region" description="Helical" evidence="1">
    <location>
        <begin position="6"/>
        <end position="26"/>
    </location>
</feature>
<keyword evidence="4" id="KW-1185">Reference proteome</keyword>
<reference evidence="3 4" key="1">
    <citation type="journal article" date="2023" name="Int. J. Syst. Evol. Microbiol.">
        <title>Streptococcus sciuri sp. nov., Staphylococcus marylandisciuri sp. nov. and Staphylococcus americanisciuri sp. nov., isolated from faeces of eastern grey squirrel (Sciurus carolinensis).</title>
        <authorList>
            <person name="Volokhov D.V."/>
            <person name="Zagorodnyaya T.A."/>
            <person name="Furtak V.A."/>
            <person name="Nattanmai G."/>
            <person name="Randall L."/>
            <person name="Jose S."/>
            <person name="Gao Y."/>
            <person name="Eisenberg T."/>
            <person name="Delmonte P."/>
            <person name="Blom J."/>
            <person name="Mitchell K.K."/>
        </authorList>
    </citation>
    <scope>NUCLEOTIDE SEQUENCE [LARGE SCALE GENOMIC DNA]</scope>
    <source>
        <strain evidence="3 4">GRT3</strain>
    </source>
</reference>
<accession>A0ABT2EZT5</accession>
<dbReference type="InterPro" id="IPR005151">
    <property type="entry name" value="Tail-specific_protease"/>
</dbReference>
<protein>
    <submittedName>
        <fullName evidence="3">S41 family peptidase</fullName>
    </submittedName>
</protein>
<evidence type="ECO:0000256" key="1">
    <source>
        <dbReference type="SAM" id="Phobius"/>
    </source>
</evidence>
<evidence type="ECO:0000313" key="4">
    <source>
        <dbReference type="Proteomes" id="UP001205609"/>
    </source>
</evidence>
<dbReference type="SMART" id="SM00245">
    <property type="entry name" value="TSPc"/>
    <property type="match status" value="1"/>
</dbReference>
<dbReference type="EMBL" id="JANUXY010000002">
    <property type="protein sequence ID" value="MCS4485725.1"/>
    <property type="molecule type" value="Genomic_DNA"/>
</dbReference>